<dbReference type="SUPFAM" id="SSF53474">
    <property type="entry name" value="alpha/beta-Hydrolases"/>
    <property type="match status" value="1"/>
</dbReference>
<accession>A0A0J7L9D7</accession>
<dbReference type="FunFam" id="3.40.50.1820:FF:000004">
    <property type="entry name" value="Protein FAM135A isoform a"/>
    <property type="match status" value="1"/>
</dbReference>
<feature type="compositionally biased region" description="Low complexity" evidence="2">
    <location>
        <begin position="968"/>
        <end position="1006"/>
    </location>
</feature>
<feature type="compositionally biased region" description="Polar residues" evidence="2">
    <location>
        <begin position="1091"/>
        <end position="1102"/>
    </location>
</feature>
<comment type="caution">
    <text evidence="4">The sequence shown here is derived from an EMBL/GenBank/DDBJ whole genome shotgun (WGS) entry which is preliminary data.</text>
</comment>
<dbReference type="InterPro" id="IPR022122">
    <property type="entry name" value="DUF3657"/>
</dbReference>
<evidence type="ECO:0000313" key="4">
    <source>
        <dbReference type="EMBL" id="KMR04502.1"/>
    </source>
</evidence>
<dbReference type="OrthoDB" id="273452at2759"/>
<dbReference type="Pfam" id="PF05057">
    <property type="entry name" value="DUF676"/>
    <property type="match status" value="1"/>
</dbReference>
<feature type="compositionally biased region" description="Polar residues" evidence="2">
    <location>
        <begin position="410"/>
        <end position="425"/>
    </location>
</feature>
<feature type="compositionally biased region" description="Low complexity" evidence="2">
    <location>
        <begin position="901"/>
        <end position="915"/>
    </location>
</feature>
<feature type="compositionally biased region" description="Basic and acidic residues" evidence="2">
    <location>
        <begin position="799"/>
        <end position="810"/>
    </location>
</feature>
<dbReference type="Proteomes" id="UP000036403">
    <property type="component" value="Unassembled WGS sequence"/>
</dbReference>
<dbReference type="InterPro" id="IPR007751">
    <property type="entry name" value="DUF676_lipase-like"/>
</dbReference>
<reference evidence="4 5" key="1">
    <citation type="submission" date="2015-04" db="EMBL/GenBank/DDBJ databases">
        <title>Lasius niger genome sequencing.</title>
        <authorList>
            <person name="Konorov E.A."/>
            <person name="Nikitin M.A."/>
            <person name="Kirill M.V."/>
            <person name="Chang P."/>
        </authorList>
    </citation>
    <scope>NUCLEOTIDE SEQUENCE [LARGE SCALE GENOMIC DNA]</scope>
    <source>
        <tissue evidence="4">Whole</tissue>
    </source>
</reference>
<sequence>MSDLQATLEFSLELCKFYNVDLFQRGYYQIRTALRVSPKLPVKVEVNQPRNHSLEAPGTSKRFQILYRNEEVTLGTSVLFRAHVLVHSHKIEEALSRTHFNLGVELWFSEPTQPGNMACVSSRALQLNFTPTKGLHYHLPVLFDYFHLAAVSITIHACLVALHQPYINAPRGGKPWLQFKQPAANGDNNATTFGNIETTTRCVGSGTRIQHARLVQQEVTRLLLAARESLLNDLSDLARLLPSWQQRALELAQNTHKEITKVKRFAEGFFVLENPRTSAAGCYDANYQSYQAVSEAARRSRYLASLPPLPVHCPELDGDLHSLPLIFEDQYADMQQRHRNSVPSMDDCSCGIAAILESRSIGIWSPRSEGAAQDIGSIQARLMLTPSTLPARHSKSLDQLGPELAAPLQPRTSPKTLPRSVSTQLFPRGQRGGGRNVTPPATVPSKGRPRSTVPSSSTLFPPSGQQACSAPNPSLGSTPVIPLPRAKSTQMLVPNRQQQHQQSDHHSTSITSLLAAMFPELPPGGHLPGYRPSSKSCDQNLAVPTCMSGALDLSQLPDCLENKSANMVEDYHSLDTRRLRLEPRSHRLGTRQPLPTTTNDQSSFLSAKANVNGDSFLESQPLHTATLDRVTYRGNSRKSGHQAGGKYSQANGIESRRYHTLGKTSMTHRSRPEIPESMNGSALTSSHSHLADPPNKRSNYASTTDSFFYRTNGSTSGRVRDETGKPKRPKSTERLVDDVERNESCDFRRDRPVRKRPERSVKSSRNGVNQNYNEEKQRREKKGAETPQEPIYEVIATKPEPKRESRVERRRDKHGKRPHSAPVLDTDHPAEESGRKNDRKCGHRNRKPAPPPPAYQDPAVAPLPKYRHPPSAPATNVLEVENNNKIILKMEPIKSPMEAPTTNGTTPSDTSTSVGVPPPPPPNTKRPRCASVPVAQNKVVVPRSAVSLPCMPIRDSKDNLSNNLPVIPNLLSPPSTRPSSPTPSSSSSNLTSECSGWVSSGDTSSSEQRRNQAKLTSEQLRQKLSKIVPRKDRPTVTAKESVDEHSYEELRLPPPKMFQDEPPPPEEFRDPPAPIDNPLYHVYETVKQRSPKQNKTAPCSPQRNRDRESVYGARDICLDCYQEGKELLQSTQDDFINFKKCKEEFKRQMSFSGKIYRCRFAFRFRAVSSVIFPFVVKFSSLSTLPSSRMREEEQLRLHKRAHSLGYGDFLNSSPSVQSLRSNVPLSDYPTLASTLPYFHISDEYRLFSPEGAHLIICVHGLDGNAADLRLVKTYLELGLPGAHLDFLMSERNQGDTFSDFETMTDRLVAEILYHIESSGLNPTKVSFIGHSLGTIIIRSALTRPQLRPLLSRLHTFLSLSGPHLGTLYNTSGLVNAGMWFMQKWKKSGSLLQLAMKDSPDVRRSFMFRLSQKSNLQKFKHVLLCGSAQDRYVPLHSARIELCKAAVRDPTDQGIIFERLFDGYIFT</sequence>
<dbReference type="InterPro" id="IPR044294">
    <property type="entry name" value="Lipase-like"/>
</dbReference>
<name>A0A0J7L9D7_LASNI</name>
<evidence type="ECO:0000256" key="1">
    <source>
        <dbReference type="ARBA" id="ARBA00007949"/>
    </source>
</evidence>
<feature type="compositionally biased region" description="Basic and acidic residues" evidence="2">
    <location>
        <begin position="825"/>
        <end position="840"/>
    </location>
</feature>
<feature type="compositionally biased region" description="Polar residues" evidence="2">
    <location>
        <begin position="452"/>
        <end position="477"/>
    </location>
</feature>
<dbReference type="Pfam" id="PF12394">
    <property type="entry name" value="DUF3657"/>
    <property type="match status" value="1"/>
</dbReference>
<dbReference type="Gene3D" id="3.40.50.1820">
    <property type="entry name" value="alpha/beta hydrolase"/>
    <property type="match status" value="1"/>
</dbReference>
<dbReference type="PANTHER" id="PTHR12482">
    <property type="entry name" value="LIPASE ROG1-RELATED-RELATED"/>
    <property type="match status" value="1"/>
</dbReference>
<feature type="compositionally biased region" description="Basic and acidic residues" evidence="2">
    <location>
        <begin position="1029"/>
        <end position="1051"/>
    </location>
</feature>
<feature type="compositionally biased region" description="Basic and acidic residues" evidence="2">
    <location>
        <begin position="773"/>
        <end position="784"/>
    </location>
</feature>
<evidence type="ECO:0000313" key="5">
    <source>
        <dbReference type="Proteomes" id="UP000036403"/>
    </source>
</evidence>
<gene>
    <name evidence="4" type="ORF">RF55_676</name>
</gene>
<evidence type="ECO:0000259" key="3">
    <source>
        <dbReference type="Pfam" id="PF05057"/>
    </source>
</evidence>
<proteinExistence type="inferred from homology"/>
<feature type="compositionally biased region" description="Polar residues" evidence="2">
    <location>
        <begin position="763"/>
        <end position="772"/>
    </location>
</feature>
<feature type="compositionally biased region" description="Basic and acidic residues" evidence="2">
    <location>
        <begin position="718"/>
        <end position="750"/>
    </location>
</feature>
<feature type="compositionally biased region" description="Polar residues" evidence="2">
    <location>
        <begin position="696"/>
        <end position="717"/>
    </location>
</feature>
<feature type="region of interest" description="Disordered" evidence="2">
    <location>
        <begin position="891"/>
        <end position="1107"/>
    </location>
</feature>
<protein>
    <submittedName>
        <fullName evidence="4">Fam135a protein</fullName>
    </submittedName>
</protein>
<feature type="region of interest" description="Disordered" evidence="2">
    <location>
        <begin position="583"/>
        <end position="602"/>
    </location>
</feature>
<dbReference type="PaxDb" id="67767-A0A0J7L9D7"/>
<feature type="region of interest" description="Disordered" evidence="2">
    <location>
        <begin position="405"/>
        <end position="482"/>
    </location>
</feature>
<evidence type="ECO:0000256" key="2">
    <source>
        <dbReference type="SAM" id="MobiDB-lite"/>
    </source>
</evidence>
<dbReference type="PANTHER" id="PTHR12482:SF5">
    <property type="entry name" value="DUF676 DOMAIN-CONTAINING PROTEIN"/>
    <property type="match status" value="1"/>
</dbReference>
<comment type="similarity">
    <text evidence="1">Belongs to the FAM135 family.</text>
</comment>
<feature type="region of interest" description="Disordered" evidence="2">
    <location>
        <begin position="627"/>
        <end position="878"/>
    </location>
</feature>
<organism evidence="4 5">
    <name type="scientific">Lasius niger</name>
    <name type="common">Black garden ant</name>
    <dbReference type="NCBI Taxonomy" id="67767"/>
    <lineage>
        <taxon>Eukaryota</taxon>
        <taxon>Metazoa</taxon>
        <taxon>Ecdysozoa</taxon>
        <taxon>Arthropoda</taxon>
        <taxon>Hexapoda</taxon>
        <taxon>Insecta</taxon>
        <taxon>Pterygota</taxon>
        <taxon>Neoptera</taxon>
        <taxon>Endopterygota</taxon>
        <taxon>Hymenoptera</taxon>
        <taxon>Apocrita</taxon>
        <taxon>Aculeata</taxon>
        <taxon>Formicoidea</taxon>
        <taxon>Formicidae</taxon>
        <taxon>Formicinae</taxon>
        <taxon>Lasius</taxon>
        <taxon>Lasius</taxon>
    </lineage>
</organism>
<dbReference type="STRING" id="67767.A0A0J7L9D7"/>
<feature type="compositionally biased region" description="Polar residues" evidence="2">
    <location>
        <begin position="678"/>
        <end position="688"/>
    </location>
</feature>
<feature type="compositionally biased region" description="Polar residues" evidence="2">
    <location>
        <begin position="593"/>
        <end position="602"/>
    </location>
</feature>
<dbReference type="InterPro" id="IPR029058">
    <property type="entry name" value="AB_hydrolase_fold"/>
</dbReference>
<feature type="domain" description="DUF676" evidence="3">
    <location>
        <begin position="1250"/>
        <end position="1442"/>
    </location>
</feature>
<keyword evidence="5" id="KW-1185">Reference proteome</keyword>
<dbReference type="EMBL" id="LBMM01000201">
    <property type="protein sequence ID" value="KMR04502.1"/>
    <property type="molecule type" value="Genomic_DNA"/>
</dbReference>